<evidence type="ECO:0000256" key="1">
    <source>
        <dbReference type="SAM" id="SignalP"/>
    </source>
</evidence>
<organism evidence="2 4">
    <name type="scientific">Prunus armeniaca</name>
    <name type="common">Apricot</name>
    <name type="synonym">Armeniaca vulgaris</name>
    <dbReference type="NCBI Taxonomy" id="36596"/>
    <lineage>
        <taxon>Eukaryota</taxon>
        <taxon>Viridiplantae</taxon>
        <taxon>Streptophyta</taxon>
        <taxon>Embryophyta</taxon>
        <taxon>Tracheophyta</taxon>
        <taxon>Spermatophyta</taxon>
        <taxon>Magnoliopsida</taxon>
        <taxon>eudicotyledons</taxon>
        <taxon>Gunneridae</taxon>
        <taxon>Pentapetalae</taxon>
        <taxon>rosids</taxon>
        <taxon>fabids</taxon>
        <taxon>Rosales</taxon>
        <taxon>Rosaceae</taxon>
        <taxon>Amygdaloideae</taxon>
        <taxon>Amygdaleae</taxon>
        <taxon>Prunus</taxon>
    </lineage>
</organism>
<evidence type="ECO:0000313" key="4">
    <source>
        <dbReference type="Proteomes" id="UP000507222"/>
    </source>
</evidence>
<dbReference type="EMBL" id="CAEKDK010000005">
    <property type="protein sequence ID" value="CAB4279706.1"/>
    <property type="molecule type" value="Genomic_DNA"/>
</dbReference>
<dbReference type="EMBL" id="CAEKKB010000005">
    <property type="protein sequence ID" value="CAB4310169.1"/>
    <property type="molecule type" value="Genomic_DNA"/>
</dbReference>
<reference evidence="5" key="1">
    <citation type="journal article" date="2020" name="Genome Biol.">
        <title>Gamete binning: chromosome-level and haplotype-resolved genome assembly enabled by high-throughput single-cell sequencing of gamete genomes.</title>
        <authorList>
            <person name="Campoy J.A."/>
            <person name="Sun H."/>
            <person name="Goel M."/>
            <person name="Jiao W.-B."/>
            <person name="Folz-Donahue K."/>
            <person name="Wang N."/>
            <person name="Rubio M."/>
            <person name="Liu C."/>
            <person name="Kukat C."/>
            <person name="Ruiz D."/>
            <person name="Huettel B."/>
            <person name="Schneeberger K."/>
        </authorList>
    </citation>
    <scope>NUCLEOTIDE SEQUENCE [LARGE SCALE GENOMIC DNA]</scope>
    <source>
        <strain evidence="5">cv. Rojo Pasion</strain>
    </source>
</reference>
<sequence>MLSIDIIFLARLAELLFVVDLVRGSNLGGKIIVDEKLAVKKGGVGRPSRSRHFKVEMTPTHYKK</sequence>
<evidence type="ECO:0000313" key="2">
    <source>
        <dbReference type="EMBL" id="CAB4279706.1"/>
    </source>
</evidence>
<name>A0A6J5USZ6_PRUAR</name>
<dbReference type="Proteomes" id="UP000507222">
    <property type="component" value="Unassembled WGS sequence"/>
</dbReference>
<dbReference type="Proteomes" id="UP000507245">
    <property type="component" value="Unassembled WGS sequence"/>
</dbReference>
<dbReference type="AlphaFoldDB" id="A0A6J5USZ6"/>
<keyword evidence="1" id="KW-0732">Signal</keyword>
<keyword evidence="5" id="KW-1185">Reference proteome</keyword>
<feature type="chain" id="PRO_5036181784" evidence="1">
    <location>
        <begin position="25"/>
        <end position="64"/>
    </location>
</feature>
<accession>A0A6J5USZ6</accession>
<reference evidence="2 4" key="2">
    <citation type="submission" date="2020-05" db="EMBL/GenBank/DDBJ databases">
        <authorList>
            <person name="Campoy J."/>
            <person name="Schneeberger K."/>
            <person name="Spophaly S."/>
        </authorList>
    </citation>
    <scope>NUCLEOTIDE SEQUENCE [LARGE SCALE GENOMIC DNA]</scope>
    <source>
        <strain evidence="2">PruArmRojPasFocal</strain>
    </source>
</reference>
<evidence type="ECO:0000313" key="5">
    <source>
        <dbReference type="Proteomes" id="UP000507245"/>
    </source>
</evidence>
<proteinExistence type="predicted"/>
<gene>
    <name evidence="2" type="ORF">CURHAP_LOCUS32195</name>
    <name evidence="3" type="ORF">ORAREDHAP_LOCUS31836</name>
</gene>
<feature type="signal peptide" evidence="1">
    <location>
        <begin position="1"/>
        <end position="24"/>
    </location>
</feature>
<protein>
    <submittedName>
        <fullName evidence="2">Uncharacterized protein</fullName>
    </submittedName>
</protein>
<evidence type="ECO:0000313" key="3">
    <source>
        <dbReference type="EMBL" id="CAB4310169.1"/>
    </source>
</evidence>